<evidence type="ECO:0000313" key="1">
    <source>
        <dbReference type="EMBL" id="MBP2475792.1"/>
    </source>
</evidence>
<dbReference type="RefSeq" id="WP_086780567.1">
    <property type="nucleotide sequence ID" value="NZ_JAGIOO010000001.1"/>
</dbReference>
<name>A0ABS5AGV4_9PSEU</name>
<protein>
    <recommendedName>
        <fullName evidence="3">Phasin protein</fullName>
    </recommendedName>
</protein>
<keyword evidence="2" id="KW-1185">Reference proteome</keyword>
<accession>A0ABS5AGV4</accession>
<proteinExistence type="predicted"/>
<reference evidence="1 2" key="1">
    <citation type="submission" date="2021-03" db="EMBL/GenBank/DDBJ databases">
        <title>Sequencing the genomes of 1000 actinobacteria strains.</title>
        <authorList>
            <person name="Klenk H.-P."/>
        </authorList>
    </citation>
    <scope>NUCLEOTIDE SEQUENCE [LARGE SCALE GENOMIC DNA]</scope>
    <source>
        <strain evidence="1 2">DSM 44580</strain>
    </source>
</reference>
<gene>
    <name evidence="1" type="ORF">JOF53_004664</name>
</gene>
<comment type="caution">
    <text evidence="1">The sequence shown here is derived from an EMBL/GenBank/DDBJ whole genome shotgun (WGS) entry which is preliminary data.</text>
</comment>
<sequence length="142" mass="15336">MTDPKSAVTGTDMAQSALHGLRASAAGITRLQEDVRGGKVRLEEGAGEQLKQALSAQIDRARKWLTMANRLEQGPPLGTHWVGAQMSQKMANRVSGDQFSFSVQITQYVDELNKARDIVDEAIRATKNADSGSAANLGKQKK</sequence>
<dbReference type="EMBL" id="JAGIOO010000001">
    <property type="protein sequence ID" value="MBP2475792.1"/>
    <property type="molecule type" value="Genomic_DNA"/>
</dbReference>
<dbReference type="Proteomes" id="UP001519363">
    <property type="component" value="Unassembled WGS sequence"/>
</dbReference>
<evidence type="ECO:0008006" key="3">
    <source>
        <dbReference type="Google" id="ProtNLM"/>
    </source>
</evidence>
<organism evidence="1 2">
    <name type="scientific">Crossiella equi</name>
    <dbReference type="NCBI Taxonomy" id="130796"/>
    <lineage>
        <taxon>Bacteria</taxon>
        <taxon>Bacillati</taxon>
        <taxon>Actinomycetota</taxon>
        <taxon>Actinomycetes</taxon>
        <taxon>Pseudonocardiales</taxon>
        <taxon>Pseudonocardiaceae</taxon>
        <taxon>Crossiella</taxon>
    </lineage>
</organism>
<evidence type="ECO:0000313" key="2">
    <source>
        <dbReference type="Proteomes" id="UP001519363"/>
    </source>
</evidence>